<accession>J9ULW6</accession>
<dbReference type="PATRIC" id="fig|1133568.3.peg.1278"/>
<dbReference type="Pfam" id="PF13186">
    <property type="entry name" value="SPASM"/>
    <property type="match status" value="1"/>
</dbReference>
<evidence type="ECO:0000313" key="10">
    <source>
        <dbReference type="Proteomes" id="UP000007346"/>
    </source>
</evidence>
<dbReference type="CDD" id="cd01335">
    <property type="entry name" value="Radical_SAM"/>
    <property type="match status" value="1"/>
</dbReference>
<keyword evidence="5" id="KW-0411">Iron-sulfur</keyword>
<dbReference type="InterPro" id="IPR013785">
    <property type="entry name" value="Aldolase_TIM"/>
</dbReference>
<name>J9ULW6_BRAPL</name>
<dbReference type="Gene3D" id="3.20.20.70">
    <property type="entry name" value="Aldolase class I"/>
    <property type="match status" value="1"/>
</dbReference>
<gene>
    <name evidence="9" type="ORF">B2904_orf1278</name>
</gene>
<comment type="cofactor">
    <cofactor evidence="1">
        <name>[4Fe-4S] cluster</name>
        <dbReference type="ChEBI" id="CHEBI:49883"/>
    </cofactor>
</comment>
<organism evidence="9 10">
    <name type="scientific">Brachyspira pilosicoli B2904</name>
    <dbReference type="NCBI Taxonomy" id="1133568"/>
    <lineage>
        <taxon>Bacteria</taxon>
        <taxon>Pseudomonadati</taxon>
        <taxon>Spirochaetota</taxon>
        <taxon>Spirochaetia</taxon>
        <taxon>Brachyspirales</taxon>
        <taxon>Brachyspiraceae</taxon>
        <taxon>Brachyspira</taxon>
    </lineage>
</organism>
<dbReference type="GO" id="GO:0051536">
    <property type="term" value="F:iron-sulfur cluster binding"/>
    <property type="evidence" value="ECO:0007669"/>
    <property type="project" value="UniProtKB-KW"/>
</dbReference>
<evidence type="ECO:0000259" key="8">
    <source>
        <dbReference type="Pfam" id="PF13186"/>
    </source>
</evidence>
<dbReference type="RefSeq" id="WP_014933186.1">
    <property type="nucleotide sequence ID" value="NC_018607.1"/>
</dbReference>
<dbReference type="InterPro" id="IPR023885">
    <property type="entry name" value="4Fe4S-binding_SPASM_dom"/>
</dbReference>
<dbReference type="GO" id="GO:0046872">
    <property type="term" value="F:metal ion binding"/>
    <property type="evidence" value="ECO:0007669"/>
    <property type="project" value="UniProtKB-KW"/>
</dbReference>
<evidence type="ECO:0000313" key="9">
    <source>
        <dbReference type="EMBL" id="AFR70615.1"/>
    </source>
</evidence>
<dbReference type="InterPro" id="IPR023867">
    <property type="entry name" value="Sulphatase_maturase_rSAM"/>
</dbReference>
<keyword evidence="4" id="KW-0408">Iron</keyword>
<dbReference type="Pfam" id="PF04055">
    <property type="entry name" value="Radical_SAM"/>
    <property type="match status" value="1"/>
</dbReference>
<proteinExistence type="inferred from homology"/>
<feature type="domain" description="4Fe4S-binding SPASM" evidence="8">
    <location>
        <begin position="222"/>
        <end position="288"/>
    </location>
</feature>
<evidence type="ECO:0000256" key="1">
    <source>
        <dbReference type="ARBA" id="ARBA00001966"/>
    </source>
</evidence>
<keyword evidence="3" id="KW-0479">Metal-binding</keyword>
<reference evidence="9 10" key="1">
    <citation type="journal article" date="2012" name="BMC Genomics">
        <title>Comparative genomics of Brachyspira pilosicoli strains: genome rearrangements, reductions and correlation of genetic compliment with phenotypic diversity.</title>
        <authorList>
            <person name="Mappley L.J."/>
            <person name="Black M.L."/>
            <person name="Abuoun M."/>
            <person name="Darby A.C."/>
            <person name="Woodward M.J."/>
            <person name="Parkhill J."/>
            <person name="Turner A.K."/>
            <person name="Bellgard M.I."/>
            <person name="La T."/>
            <person name="Phillips N.D."/>
            <person name="La Ragione R.M."/>
            <person name="Hampson D.J."/>
        </authorList>
    </citation>
    <scope>NUCLEOTIDE SEQUENCE [LARGE SCALE GENOMIC DNA]</scope>
    <source>
        <strain evidence="9">B2904</strain>
    </source>
</reference>
<dbReference type="PANTHER" id="PTHR43273:SF3">
    <property type="entry name" value="ANAEROBIC SULFATASE-MATURATING ENZYME HOMOLOG ASLB-RELATED"/>
    <property type="match status" value="1"/>
</dbReference>
<dbReference type="AlphaFoldDB" id="J9ULW6"/>
<dbReference type="EMBL" id="CP003490">
    <property type="protein sequence ID" value="AFR70615.1"/>
    <property type="molecule type" value="Genomic_DNA"/>
</dbReference>
<dbReference type="Proteomes" id="UP000007346">
    <property type="component" value="Chromosome"/>
</dbReference>
<evidence type="ECO:0000256" key="2">
    <source>
        <dbReference type="ARBA" id="ARBA00022691"/>
    </source>
</evidence>
<keyword evidence="2" id="KW-0949">S-adenosyl-L-methionine</keyword>
<comment type="similarity">
    <text evidence="6">Belongs to the radical SAM superfamily. Anaerobic sulfatase-maturating enzyme family.</text>
</comment>
<evidence type="ECO:0000256" key="5">
    <source>
        <dbReference type="ARBA" id="ARBA00023014"/>
    </source>
</evidence>
<dbReference type="SFLD" id="SFLDS00029">
    <property type="entry name" value="Radical_SAM"/>
    <property type="match status" value="1"/>
</dbReference>
<evidence type="ECO:0000256" key="4">
    <source>
        <dbReference type="ARBA" id="ARBA00023004"/>
    </source>
</evidence>
<protein>
    <submittedName>
        <fullName evidence="9">Fe-S oxidoreductase</fullName>
    </submittedName>
</protein>
<dbReference type="InterPro" id="IPR007197">
    <property type="entry name" value="rSAM"/>
</dbReference>
<evidence type="ECO:0000256" key="3">
    <source>
        <dbReference type="ARBA" id="ARBA00022723"/>
    </source>
</evidence>
<dbReference type="HOGENOM" id="CLU_009273_1_3_12"/>
<dbReference type="InterPro" id="IPR058240">
    <property type="entry name" value="rSAM_sf"/>
</dbReference>
<evidence type="ECO:0000259" key="7">
    <source>
        <dbReference type="Pfam" id="PF04055"/>
    </source>
</evidence>
<dbReference type="KEGG" id="bpj:B2904_orf1278"/>
<dbReference type="CDD" id="cd21109">
    <property type="entry name" value="SPASM"/>
    <property type="match status" value="1"/>
</dbReference>
<dbReference type="GO" id="GO:0016491">
    <property type="term" value="F:oxidoreductase activity"/>
    <property type="evidence" value="ECO:0007669"/>
    <property type="project" value="InterPro"/>
</dbReference>
<dbReference type="PANTHER" id="PTHR43273">
    <property type="entry name" value="ANAEROBIC SULFATASE-MATURATING ENZYME HOMOLOG ASLB-RELATED"/>
    <property type="match status" value="1"/>
</dbReference>
<dbReference type="SUPFAM" id="SSF102114">
    <property type="entry name" value="Radical SAM enzymes"/>
    <property type="match status" value="1"/>
</dbReference>
<sequence length="309" mass="36459">MIEKYKDKISHFIPIKSLRNNFINYMDKKIVKNDIKYYNKSVKELSNNPQILHFHLETINRCNNDCNFCPVSVGNDIRKYHKISEDLFMKIINDLANMNYEYEIALYNNNEPFLDNRIIDFFKIVREKLPKAFHFIYTNALLVTLDKYIESCKYLDMFLIDNYNNDNEMNPTTKAIYDFCQNNPEYKEKTVIWMRSKNEILTTRGGNSPNKKNVTEPVKKLCPLNFYQLNVRPDGKVSMCCNDAYGEITLGDLSCSSIEEVWNSYDYKNIRTLSLKGREYIKICSNCDTINPVFPSINRLSSCKRWSIL</sequence>
<feature type="domain" description="Radical SAM core" evidence="7">
    <location>
        <begin position="57"/>
        <end position="154"/>
    </location>
</feature>
<evidence type="ECO:0000256" key="6">
    <source>
        <dbReference type="ARBA" id="ARBA00023601"/>
    </source>
</evidence>